<sequence length="60" mass="6729">MNAPKILPWMARRAGIDDQHALRLWQRAVDESEKSQGCKDGANYHAEVMTRFIDAISASA</sequence>
<protein>
    <submittedName>
        <fullName evidence="1">Uncharacterized protein</fullName>
    </submittedName>
</protein>
<evidence type="ECO:0000313" key="2">
    <source>
        <dbReference type="Proteomes" id="UP000739411"/>
    </source>
</evidence>
<evidence type="ECO:0000313" key="1">
    <source>
        <dbReference type="EMBL" id="MBK7415460.1"/>
    </source>
</evidence>
<name>A0A935N217_9RHOO</name>
<accession>A0A935N217</accession>
<reference evidence="1 2" key="1">
    <citation type="submission" date="2020-10" db="EMBL/GenBank/DDBJ databases">
        <title>Connecting structure to function with the recovery of over 1000 high-quality activated sludge metagenome-assembled genomes encoding full-length rRNA genes using long-read sequencing.</title>
        <authorList>
            <person name="Singleton C.M."/>
            <person name="Petriglieri F."/>
            <person name="Kristensen J.M."/>
            <person name="Kirkegaard R.H."/>
            <person name="Michaelsen T.Y."/>
            <person name="Andersen M.H."/>
            <person name="Karst S.M."/>
            <person name="Dueholm M.S."/>
            <person name="Nielsen P.H."/>
            <person name="Albertsen M."/>
        </authorList>
    </citation>
    <scope>NUCLEOTIDE SEQUENCE [LARGE SCALE GENOMIC DNA]</scope>
    <source>
        <strain evidence="1">EsbW_18-Q3-R4-48_BATAC.463</strain>
    </source>
</reference>
<dbReference type="EMBL" id="JADJMS010000020">
    <property type="protein sequence ID" value="MBK7415460.1"/>
    <property type="molecule type" value="Genomic_DNA"/>
</dbReference>
<comment type="caution">
    <text evidence="1">The sequence shown here is derived from an EMBL/GenBank/DDBJ whole genome shotgun (WGS) entry which is preliminary data.</text>
</comment>
<gene>
    <name evidence="1" type="ORF">IPJ38_10490</name>
</gene>
<organism evidence="1 2">
    <name type="scientific">Candidatus Dechloromonas phosphorivorans</name>
    <dbReference type="NCBI Taxonomy" id="2899244"/>
    <lineage>
        <taxon>Bacteria</taxon>
        <taxon>Pseudomonadati</taxon>
        <taxon>Pseudomonadota</taxon>
        <taxon>Betaproteobacteria</taxon>
        <taxon>Rhodocyclales</taxon>
        <taxon>Azonexaceae</taxon>
        <taxon>Dechloromonas</taxon>
    </lineage>
</organism>
<dbReference type="Proteomes" id="UP000739411">
    <property type="component" value="Unassembled WGS sequence"/>
</dbReference>
<dbReference type="AlphaFoldDB" id="A0A935N217"/>
<proteinExistence type="predicted"/>